<feature type="transmembrane region" description="Helical" evidence="8">
    <location>
        <begin position="12"/>
        <end position="35"/>
    </location>
</feature>
<evidence type="ECO:0000256" key="7">
    <source>
        <dbReference type="ARBA" id="ARBA00023136"/>
    </source>
</evidence>
<dbReference type="Proteomes" id="UP001196765">
    <property type="component" value="Unassembled WGS sequence"/>
</dbReference>
<dbReference type="Pfam" id="PF01925">
    <property type="entry name" value="TauE"/>
    <property type="match status" value="1"/>
</dbReference>
<keyword evidence="4 8" id="KW-1003">Cell membrane</keyword>
<organism evidence="9 10">
    <name type="scientific">Segatella copri</name>
    <dbReference type="NCBI Taxonomy" id="165179"/>
    <lineage>
        <taxon>Bacteria</taxon>
        <taxon>Pseudomonadati</taxon>
        <taxon>Bacteroidota</taxon>
        <taxon>Bacteroidia</taxon>
        <taxon>Bacteroidales</taxon>
        <taxon>Prevotellaceae</taxon>
        <taxon>Segatella</taxon>
    </lineage>
</organism>
<keyword evidence="6 8" id="KW-1133">Transmembrane helix</keyword>
<gene>
    <name evidence="9" type="ORF">KSW82_09305</name>
</gene>
<comment type="subcellular location">
    <subcellularLocation>
        <location evidence="1 8">Cell membrane</location>
        <topology evidence="1 8">Multi-pass membrane protein</topology>
    </subcellularLocation>
</comment>
<feature type="transmembrane region" description="Helical" evidence="8">
    <location>
        <begin position="72"/>
        <end position="92"/>
    </location>
</feature>
<evidence type="ECO:0000256" key="6">
    <source>
        <dbReference type="ARBA" id="ARBA00022989"/>
    </source>
</evidence>
<keyword evidence="3" id="KW-0813">Transport</keyword>
<keyword evidence="5 8" id="KW-0812">Transmembrane</keyword>
<evidence type="ECO:0000256" key="1">
    <source>
        <dbReference type="ARBA" id="ARBA00004651"/>
    </source>
</evidence>
<dbReference type="PANTHER" id="PTHR30269">
    <property type="entry name" value="TRANSMEMBRANE PROTEIN YFCA"/>
    <property type="match status" value="1"/>
</dbReference>
<sequence length="247" mass="27756">MSETLSVFQWSILALAALCIGMSKTGVQGMMLLIVPYMAMAFGAKESTGVILPMLCMADIMAVAYYKRIADWKVVAKLLPTALLGFLVALLVDKFVPAQGFRQLMGWTLALAMAVMIWSEIFGKENRWMHKWWYSALFGLFGGFTTMIGNAAGPVMSVYLLSMRKEKMEYIGINAWFFLVVNLLKVPFQIFAWDNINWGSFSLNLLMLPVIGIGALLGIRMVKLFPEKAFRRFIQFVTILSVAMMLV</sequence>
<keyword evidence="7 8" id="KW-0472">Membrane</keyword>
<dbReference type="PANTHER" id="PTHR30269:SF23">
    <property type="entry name" value="MEMBRANE TRANSPORTER PROTEIN YDHB-RELATED"/>
    <property type="match status" value="1"/>
</dbReference>
<dbReference type="EMBL" id="JAHOEI010000033">
    <property type="protein sequence ID" value="MBV3387938.1"/>
    <property type="molecule type" value="Genomic_DNA"/>
</dbReference>
<evidence type="ECO:0000256" key="4">
    <source>
        <dbReference type="ARBA" id="ARBA00022475"/>
    </source>
</evidence>
<dbReference type="AlphaFoldDB" id="A0AAW4N2D5"/>
<feature type="transmembrane region" description="Helical" evidence="8">
    <location>
        <begin position="47"/>
        <end position="66"/>
    </location>
</feature>
<dbReference type="InterPro" id="IPR002781">
    <property type="entry name" value="TM_pro_TauE-like"/>
</dbReference>
<comment type="caution">
    <text evidence="9">The sequence shown here is derived from an EMBL/GenBank/DDBJ whole genome shotgun (WGS) entry which is preliminary data.</text>
</comment>
<evidence type="ECO:0000313" key="10">
    <source>
        <dbReference type="Proteomes" id="UP001196765"/>
    </source>
</evidence>
<evidence type="ECO:0000313" key="9">
    <source>
        <dbReference type="EMBL" id="MBV3387938.1"/>
    </source>
</evidence>
<dbReference type="InterPro" id="IPR052017">
    <property type="entry name" value="TSUP"/>
</dbReference>
<reference evidence="9" key="1">
    <citation type="submission" date="2021-06" db="EMBL/GenBank/DDBJ databases">
        <title>Collection of gut derived symbiotic bacterial strains cultured from healthy donors.</title>
        <authorList>
            <person name="Lin H."/>
            <person name="Littmann E."/>
            <person name="Pamer E.G."/>
        </authorList>
    </citation>
    <scope>NUCLEOTIDE SEQUENCE</scope>
    <source>
        <strain evidence="9">MSK.21.74</strain>
    </source>
</reference>
<dbReference type="RefSeq" id="WP_217744455.1">
    <property type="nucleotide sequence ID" value="NZ_JAHOEI010000033.1"/>
</dbReference>
<name>A0AAW4N2D5_9BACT</name>
<protein>
    <recommendedName>
        <fullName evidence="8">Probable membrane transporter protein</fullName>
    </recommendedName>
</protein>
<evidence type="ECO:0000256" key="3">
    <source>
        <dbReference type="ARBA" id="ARBA00022448"/>
    </source>
</evidence>
<feature type="transmembrane region" description="Helical" evidence="8">
    <location>
        <begin position="133"/>
        <end position="161"/>
    </location>
</feature>
<proteinExistence type="inferred from homology"/>
<dbReference type="GO" id="GO:0005886">
    <property type="term" value="C:plasma membrane"/>
    <property type="evidence" value="ECO:0007669"/>
    <property type="project" value="UniProtKB-SubCell"/>
</dbReference>
<evidence type="ECO:0000256" key="5">
    <source>
        <dbReference type="ARBA" id="ARBA00022692"/>
    </source>
</evidence>
<accession>A0AAW4N2D5</accession>
<feature type="transmembrane region" description="Helical" evidence="8">
    <location>
        <begin position="104"/>
        <end position="121"/>
    </location>
</feature>
<comment type="similarity">
    <text evidence="2 8">Belongs to the 4-toluene sulfonate uptake permease (TSUP) (TC 2.A.102) family.</text>
</comment>
<feature type="transmembrane region" description="Helical" evidence="8">
    <location>
        <begin position="173"/>
        <end position="192"/>
    </location>
</feature>
<evidence type="ECO:0000256" key="2">
    <source>
        <dbReference type="ARBA" id="ARBA00009142"/>
    </source>
</evidence>
<feature type="transmembrane region" description="Helical" evidence="8">
    <location>
        <begin position="198"/>
        <end position="217"/>
    </location>
</feature>
<evidence type="ECO:0000256" key="8">
    <source>
        <dbReference type="RuleBase" id="RU363041"/>
    </source>
</evidence>